<gene>
    <name evidence="1" type="ORF">PHJA_002885800</name>
</gene>
<protein>
    <submittedName>
        <fullName evidence="1">Uncharacterized protein</fullName>
    </submittedName>
</protein>
<dbReference type="SUPFAM" id="SSF56112">
    <property type="entry name" value="Protein kinase-like (PK-like)"/>
    <property type="match status" value="1"/>
</dbReference>
<dbReference type="EMBL" id="BMAC01001493">
    <property type="protein sequence ID" value="GFQ07417.1"/>
    <property type="molecule type" value="Genomic_DNA"/>
</dbReference>
<evidence type="ECO:0000313" key="1">
    <source>
        <dbReference type="EMBL" id="GFQ07417.1"/>
    </source>
</evidence>
<dbReference type="Proteomes" id="UP000653305">
    <property type="component" value="Unassembled WGS sequence"/>
</dbReference>
<keyword evidence="2" id="KW-1185">Reference proteome</keyword>
<dbReference type="InterPro" id="IPR011009">
    <property type="entry name" value="Kinase-like_dom_sf"/>
</dbReference>
<reference evidence="1" key="1">
    <citation type="submission" date="2020-07" db="EMBL/GenBank/DDBJ databases">
        <title>Ethylene signaling mediates host invasion by parasitic plants.</title>
        <authorList>
            <person name="Yoshida S."/>
        </authorList>
    </citation>
    <scope>NUCLEOTIDE SEQUENCE</scope>
    <source>
        <strain evidence="1">Okayama</strain>
    </source>
</reference>
<sequence>MFVLGGVGIMLLDLALNKNRPLLIVYEQNTSQKAKGVKVSYASVGVAFVVTSYAKSSDSAAEIEKKSVSRKILNQRPPFDINLVVVHLKLTPLHLLLKRRITFQDSRGLFGMVMRSTLYLYITSVFVQKMLCMNPKGRIIACDALKHPYFNGLQ</sequence>
<name>A0A830D6S8_9LAMI</name>
<organism evidence="1 2">
    <name type="scientific">Phtheirospermum japonicum</name>
    <dbReference type="NCBI Taxonomy" id="374723"/>
    <lineage>
        <taxon>Eukaryota</taxon>
        <taxon>Viridiplantae</taxon>
        <taxon>Streptophyta</taxon>
        <taxon>Embryophyta</taxon>
        <taxon>Tracheophyta</taxon>
        <taxon>Spermatophyta</taxon>
        <taxon>Magnoliopsida</taxon>
        <taxon>eudicotyledons</taxon>
        <taxon>Gunneridae</taxon>
        <taxon>Pentapetalae</taxon>
        <taxon>asterids</taxon>
        <taxon>lamiids</taxon>
        <taxon>Lamiales</taxon>
        <taxon>Orobanchaceae</taxon>
        <taxon>Orobanchaceae incertae sedis</taxon>
        <taxon>Phtheirospermum</taxon>
    </lineage>
</organism>
<dbReference type="AlphaFoldDB" id="A0A830D6S8"/>
<comment type="caution">
    <text evidence="1">The sequence shown here is derived from an EMBL/GenBank/DDBJ whole genome shotgun (WGS) entry which is preliminary data.</text>
</comment>
<evidence type="ECO:0000313" key="2">
    <source>
        <dbReference type="Proteomes" id="UP000653305"/>
    </source>
</evidence>
<proteinExistence type="predicted"/>
<accession>A0A830D6S8</accession>